<feature type="compositionally biased region" description="Basic and acidic residues" evidence="6">
    <location>
        <begin position="625"/>
        <end position="635"/>
    </location>
</feature>
<feature type="region of interest" description="Disordered" evidence="6">
    <location>
        <begin position="608"/>
        <end position="635"/>
    </location>
</feature>
<comment type="caution">
    <text evidence="9">The sequence shown here is derived from an EMBL/GenBank/DDBJ whole genome shotgun (WGS) entry which is preliminary data.</text>
</comment>
<feature type="domain" description="Cyclin-like" evidence="7">
    <location>
        <begin position="103"/>
        <end position="191"/>
    </location>
</feature>
<evidence type="ECO:0000256" key="6">
    <source>
        <dbReference type="SAM" id="MobiDB-lite"/>
    </source>
</evidence>
<evidence type="ECO:0000259" key="8">
    <source>
        <dbReference type="SMART" id="SM01332"/>
    </source>
</evidence>
<accession>A0A2R6S348</accession>
<name>A0A2R6S348_ACTCC</name>
<dbReference type="Pfam" id="PF00134">
    <property type="entry name" value="Cyclin_N"/>
    <property type="match status" value="2"/>
</dbReference>
<feature type="domain" description="Cyclin-like" evidence="7">
    <location>
        <begin position="383"/>
        <end position="470"/>
    </location>
</feature>
<reference evidence="9 10" key="1">
    <citation type="submission" date="2017-07" db="EMBL/GenBank/DDBJ databases">
        <title>An improved, manually edited Actinidia chinensis var. chinensis (kiwifruit) genome highlights the challenges associated with draft genomes and gene prediction in plants.</title>
        <authorList>
            <person name="Pilkington S."/>
            <person name="Crowhurst R."/>
            <person name="Hilario E."/>
            <person name="Nardozza S."/>
            <person name="Fraser L."/>
            <person name="Peng Y."/>
            <person name="Gunaseelan K."/>
            <person name="Simpson R."/>
            <person name="Tahir J."/>
            <person name="Deroles S."/>
            <person name="Templeton K."/>
            <person name="Luo Z."/>
            <person name="Davy M."/>
            <person name="Cheng C."/>
            <person name="Mcneilage M."/>
            <person name="Scaglione D."/>
            <person name="Liu Y."/>
            <person name="Zhang Q."/>
            <person name="Datson P."/>
            <person name="De Silva N."/>
            <person name="Gardiner S."/>
            <person name="Bassett H."/>
            <person name="Chagne D."/>
            <person name="Mccallum J."/>
            <person name="Dzierzon H."/>
            <person name="Deng C."/>
            <person name="Wang Y.-Y."/>
            <person name="Barron N."/>
            <person name="Manako K."/>
            <person name="Bowen J."/>
            <person name="Foster T."/>
            <person name="Erridge Z."/>
            <person name="Tiffin H."/>
            <person name="Waite C."/>
            <person name="Davies K."/>
            <person name="Grierson E."/>
            <person name="Laing W."/>
            <person name="Kirk R."/>
            <person name="Chen X."/>
            <person name="Wood M."/>
            <person name="Montefiori M."/>
            <person name="Brummell D."/>
            <person name="Schwinn K."/>
            <person name="Catanach A."/>
            <person name="Fullerton C."/>
            <person name="Li D."/>
            <person name="Meiyalaghan S."/>
            <person name="Nieuwenhuizen N."/>
            <person name="Read N."/>
            <person name="Prakash R."/>
            <person name="Hunter D."/>
            <person name="Zhang H."/>
            <person name="Mckenzie M."/>
            <person name="Knabel M."/>
            <person name="Harris A."/>
            <person name="Allan A."/>
            <person name="Chen A."/>
            <person name="Janssen B."/>
            <person name="Plunkett B."/>
            <person name="Dwamena C."/>
            <person name="Voogd C."/>
            <person name="Leif D."/>
            <person name="Lafferty D."/>
            <person name="Souleyre E."/>
            <person name="Varkonyi-Gasic E."/>
            <person name="Gambi F."/>
            <person name="Hanley J."/>
            <person name="Yao J.-L."/>
            <person name="Cheung J."/>
            <person name="David K."/>
            <person name="Warren B."/>
            <person name="Marsh K."/>
            <person name="Snowden K."/>
            <person name="Lin-Wang K."/>
            <person name="Brian L."/>
            <person name="Martinez-Sanchez M."/>
            <person name="Wang M."/>
            <person name="Ileperuma N."/>
            <person name="Macnee N."/>
            <person name="Campin R."/>
            <person name="Mcatee P."/>
            <person name="Drummond R."/>
            <person name="Espley R."/>
            <person name="Ireland H."/>
            <person name="Wu R."/>
            <person name="Atkinson R."/>
            <person name="Karunairetnam S."/>
            <person name="Bulley S."/>
            <person name="Chunkath S."/>
            <person name="Hanley Z."/>
            <person name="Storey R."/>
            <person name="Thrimawithana A."/>
            <person name="Thomson S."/>
            <person name="David C."/>
            <person name="Testolin R."/>
        </authorList>
    </citation>
    <scope>NUCLEOTIDE SEQUENCE [LARGE SCALE GENOMIC DNA]</scope>
    <source>
        <strain evidence="10">cv. Red5</strain>
        <tissue evidence="9">Young leaf</tissue>
    </source>
</reference>
<dbReference type="GO" id="GO:0051301">
    <property type="term" value="P:cell division"/>
    <property type="evidence" value="ECO:0007669"/>
    <property type="project" value="UniProtKB-KW"/>
</dbReference>
<dbReference type="EMBL" id="NKQK01000001">
    <property type="protein sequence ID" value="PSS36675.1"/>
    <property type="molecule type" value="Genomic_DNA"/>
</dbReference>
<keyword evidence="3 5" id="KW-0195">Cyclin</keyword>
<dbReference type="FunFam" id="1.10.472.10:FF:000060">
    <property type="entry name" value="D6-type cyclin"/>
    <property type="match status" value="1"/>
</dbReference>
<proteinExistence type="inferred from homology"/>
<keyword evidence="10" id="KW-1185">Reference proteome</keyword>
<dbReference type="SMART" id="SM01332">
    <property type="entry name" value="Cyclin_C"/>
    <property type="match status" value="2"/>
</dbReference>
<evidence type="ECO:0000256" key="1">
    <source>
        <dbReference type="ARBA" id="ARBA00009065"/>
    </source>
</evidence>
<dbReference type="CDD" id="cd20543">
    <property type="entry name" value="CYCLIN_AtCycD-like_rpt1"/>
    <property type="match status" value="2"/>
</dbReference>
<dbReference type="InParanoid" id="A0A2R6S348"/>
<dbReference type="OMA" id="FIHIEKG"/>
<evidence type="ECO:0000256" key="3">
    <source>
        <dbReference type="ARBA" id="ARBA00023127"/>
    </source>
</evidence>
<evidence type="ECO:0000256" key="5">
    <source>
        <dbReference type="RuleBase" id="RU000383"/>
    </source>
</evidence>
<dbReference type="InterPro" id="IPR013763">
    <property type="entry name" value="Cyclin-like_dom"/>
</dbReference>
<protein>
    <submittedName>
        <fullName evidence="9">Cyclin-D2-1 like</fullName>
    </submittedName>
</protein>
<evidence type="ECO:0000256" key="4">
    <source>
        <dbReference type="ARBA" id="ARBA00023306"/>
    </source>
</evidence>
<feature type="region of interest" description="Disordered" evidence="6">
    <location>
        <begin position="329"/>
        <end position="361"/>
    </location>
</feature>
<feature type="domain" description="Cyclin C-terminal" evidence="8">
    <location>
        <begin position="200"/>
        <end position="322"/>
    </location>
</feature>
<dbReference type="InterPro" id="IPR048258">
    <property type="entry name" value="Cyclins_cyclin-box"/>
</dbReference>
<dbReference type="PROSITE" id="PS00292">
    <property type="entry name" value="CYCLINS"/>
    <property type="match status" value="1"/>
</dbReference>
<dbReference type="FunFam" id="1.10.472.10:FF:000040">
    <property type="entry name" value="D6-type cyclin"/>
    <property type="match status" value="2"/>
</dbReference>
<dbReference type="InterPro" id="IPR036915">
    <property type="entry name" value="Cyclin-like_sf"/>
</dbReference>
<organism evidence="9 10">
    <name type="scientific">Actinidia chinensis var. chinensis</name>
    <name type="common">Chinese soft-hair kiwi</name>
    <dbReference type="NCBI Taxonomy" id="1590841"/>
    <lineage>
        <taxon>Eukaryota</taxon>
        <taxon>Viridiplantae</taxon>
        <taxon>Streptophyta</taxon>
        <taxon>Embryophyta</taxon>
        <taxon>Tracheophyta</taxon>
        <taxon>Spermatophyta</taxon>
        <taxon>Magnoliopsida</taxon>
        <taxon>eudicotyledons</taxon>
        <taxon>Gunneridae</taxon>
        <taxon>Pentapetalae</taxon>
        <taxon>asterids</taxon>
        <taxon>Ericales</taxon>
        <taxon>Actinidiaceae</taxon>
        <taxon>Actinidia</taxon>
    </lineage>
</organism>
<dbReference type="Pfam" id="PF02984">
    <property type="entry name" value="Cyclin_C"/>
    <property type="match status" value="2"/>
</dbReference>
<dbReference type="Proteomes" id="UP000241394">
    <property type="component" value="Chromosome LG1"/>
</dbReference>
<dbReference type="Gene3D" id="1.10.472.10">
    <property type="entry name" value="Cyclin-like"/>
    <property type="match status" value="4"/>
</dbReference>
<dbReference type="Gramene" id="PSS36675">
    <property type="protein sequence ID" value="PSS36675"/>
    <property type="gene ID" value="CEY00_Acc01195"/>
</dbReference>
<reference evidence="10" key="2">
    <citation type="journal article" date="2018" name="BMC Genomics">
        <title>A manually annotated Actinidia chinensis var. chinensis (kiwifruit) genome highlights the challenges associated with draft genomes and gene prediction in plants.</title>
        <authorList>
            <person name="Pilkington S.M."/>
            <person name="Crowhurst R."/>
            <person name="Hilario E."/>
            <person name="Nardozza S."/>
            <person name="Fraser L."/>
            <person name="Peng Y."/>
            <person name="Gunaseelan K."/>
            <person name="Simpson R."/>
            <person name="Tahir J."/>
            <person name="Deroles S.C."/>
            <person name="Templeton K."/>
            <person name="Luo Z."/>
            <person name="Davy M."/>
            <person name="Cheng C."/>
            <person name="McNeilage M."/>
            <person name="Scaglione D."/>
            <person name="Liu Y."/>
            <person name="Zhang Q."/>
            <person name="Datson P."/>
            <person name="De Silva N."/>
            <person name="Gardiner S.E."/>
            <person name="Bassett H."/>
            <person name="Chagne D."/>
            <person name="McCallum J."/>
            <person name="Dzierzon H."/>
            <person name="Deng C."/>
            <person name="Wang Y.Y."/>
            <person name="Barron L."/>
            <person name="Manako K."/>
            <person name="Bowen J."/>
            <person name="Foster T.M."/>
            <person name="Erridge Z.A."/>
            <person name="Tiffin H."/>
            <person name="Waite C.N."/>
            <person name="Davies K.M."/>
            <person name="Grierson E.P."/>
            <person name="Laing W.A."/>
            <person name="Kirk R."/>
            <person name="Chen X."/>
            <person name="Wood M."/>
            <person name="Montefiori M."/>
            <person name="Brummell D.A."/>
            <person name="Schwinn K.E."/>
            <person name="Catanach A."/>
            <person name="Fullerton C."/>
            <person name="Li D."/>
            <person name="Meiyalaghan S."/>
            <person name="Nieuwenhuizen N."/>
            <person name="Read N."/>
            <person name="Prakash R."/>
            <person name="Hunter D."/>
            <person name="Zhang H."/>
            <person name="McKenzie M."/>
            <person name="Knabel M."/>
            <person name="Harris A."/>
            <person name="Allan A.C."/>
            <person name="Gleave A."/>
            <person name="Chen A."/>
            <person name="Janssen B.J."/>
            <person name="Plunkett B."/>
            <person name="Ampomah-Dwamena C."/>
            <person name="Voogd C."/>
            <person name="Leif D."/>
            <person name="Lafferty D."/>
            <person name="Souleyre E.J.F."/>
            <person name="Varkonyi-Gasic E."/>
            <person name="Gambi F."/>
            <person name="Hanley J."/>
            <person name="Yao J.L."/>
            <person name="Cheung J."/>
            <person name="David K.M."/>
            <person name="Warren B."/>
            <person name="Marsh K."/>
            <person name="Snowden K.C."/>
            <person name="Lin-Wang K."/>
            <person name="Brian L."/>
            <person name="Martinez-Sanchez M."/>
            <person name="Wang M."/>
            <person name="Ileperuma N."/>
            <person name="Macnee N."/>
            <person name="Campin R."/>
            <person name="McAtee P."/>
            <person name="Drummond R.S.M."/>
            <person name="Espley R.V."/>
            <person name="Ireland H.S."/>
            <person name="Wu R."/>
            <person name="Atkinson R.G."/>
            <person name="Karunairetnam S."/>
            <person name="Bulley S."/>
            <person name="Chunkath S."/>
            <person name="Hanley Z."/>
            <person name="Storey R."/>
            <person name="Thrimawithana A.H."/>
            <person name="Thomson S."/>
            <person name="David C."/>
            <person name="Testolin R."/>
            <person name="Huang H."/>
            <person name="Hellens R.P."/>
            <person name="Schaffer R.J."/>
        </authorList>
    </citation>
    <scope>NUCLEOTIDE SEQUENCE [LARGE SCALE GENOMIC DNA]</scope>
    <source>
        <strain evidence="10">cv. Red5</strain>
    </source>
</reference>
<feature type="domain" description="Cyclin C-terminal" evidence="8">
    <location>
        <begin position="479"/>
        <end position="601"/>
    </location>
</feature>
<dbReference type="SUPFAM" id="SSF47954">
    <property type="entry name" value="Cyclin-like"/>
    <property type="match status" value="2"/>
</dbReference>
<dbReference type="SMART" id="SM00385">
    <property type="entry name" value="CYCLIN"/>
    <property type="match status" value="2"/>
</dbReference>
<dbReference type="OrthoDB" id="5590282at2759"/>
<dbReference type="InterPro" id="IPR004367">
    <property type="entry name" value="Cyclin_C-dom"/>
</dbReference>
<keyword evidence="2" id="KW-0132">Cell division</keyword>
<feature type="compositionally biased region" description="Basic and acidic residues" evidence="6">
    <location>
        <begin position="346"/>
        <end position="361"/>
    </location>
</feature>
<evidence type="ECO:0000313" key="9">
    <source>
        <dbReference type="EMBL" id="PSS36675.1"/>
    </source>
</evidence>
<keyword evidence="4" id="KW-0131">Cell cycle</keyword>
<dbReference type="CDD" id="cd20544">
    <property type="entry name" value="CYCLIN_AtCycD-like_rpt2"/>
    <property type="match status" value="2"/>
</dbReference>
<dbReference type="PANTHER" id="PTHR10177">
    <property type="entry name" value="CYCLINS"/>
    <property type="match status" value="1"/>
</dbReference>
<sequence length="635" mass="70632">MFDPMADISFDCSASNLLCTESNNLCFDDLDSVTTDDQTHESNNQNLGFVSDRSEPLIGLPLLSEESFCLMIERERQHLPRDDYLKRLRSGGLDFGVRREALDWICKAHAHYNFGPLSAWLSMNYLDRFLSVYELPKGKTWTVQLLAVACLSLATKMEETTMPLTIDLQVGELKFVFEGKTIQRMELLVLSTLKWKMQACTPFSFIDYFLGNIIEDHQLPSGSLVSRSIQLILSTIRGIDFLEFRPSEIAAAVAISVSVEMQAVGIHKAGSSFIHIEKGRVLKCLELIQDLALISGTSNVASASSVPQSPIGVLDAACLSYKTDELTVGSCANSSHSSPDTKRRKLDTPSQEHLKRERERERFHGFSMKSKSQLLVEGEEHRNWNRAHAHYNFGPLSAWLSMNYLDRFLSVYELPKGKTWTVQLLAVACLSLATKMEETTMPLTIDLQVGELKFVFEGKTIQRMELLVLSTLKWKMQACTPFSFIDYFLGNIIEDHQLPSGSLVSRSIQLILSTIRGIDFLEFRPSEIAAAVAISVSVEMQAVGIHKAGSSFIHIEKGRVLKCLELIQDLALISGTSNVASASSVPQSPIGVLDAACLSYKTDELTVGSCANSSHSSPDTKRRKLDTPSQEHLKS</sequence>
<evidence type="ECO:0000256" key="2">
    <source>
        <dbReference type="ARBA" id="ARBA00022618"/>
    </source>
</evidence>
<evidence type="ECO:0000259" key="7">
    <source>
        <dbReference type="SMART" id="SM00385"/>
    </source>
</evidence>
<dbReference type="InterPro" id="IPR039361">
    <property type="entry name" value="Cyclin"/>
</dbReference>
<dbReference type="FunFam" id="1.10.472.10:FF:000034">
    <property type="entry name" value="D2/4-type cyclin"/>
    <property type="match status" value="1"/>
</dbReference>
<gene>
    <name evidence="9" type="ORF">CEY00_Acc01195</name>
</gene>
<evidence type="ECO:0000313" key="10">
    <source>
        <dbReference type="Proteomes" id="UP000241394"/>
    </source>
</evidence>
<dbReference type="FunCoup" id="A0A2R6S348">
    <property type="interactions" value="1144"/>
</dbReference>
<dbReference type="STRING" id="1590841.A0A2R6S348"/>
<comment type="similarity">
    <text evidence="1">Belongs to the cyclin family. Cyclin D subfamily.</text>
</comment>
<dbReference type="AlphaFoldDB" id="A0A2R6S348"/>
<dbReference type="InterPro" id="IPR006671">
    <property type="entry name" value="Cyclin_N"/>
</dbReference>